<organism evidence="1 4">
    <name type="scientific">Neisseria meningitidis</name>
    <dbReference type="NCBI Taxonomy" id="487"/>
    <lineage>
        <taxon>Bacteria</taxon>
        <taxon>Pseudomonadati</taxon>
        <taxon>Pseudomonadota</taxon>
        <taxon>Betaproteobacteria</taxon>
        <taxon>Neisseriales</taxon>
        <taxon>Neisseriaceae</taxon>
        <taxon>Neisseria</taxon>
    </lineage>
</organism>
<reference evidence="2 3" key="2">
    <citation type="submission" date="2018-06" db="EMBL/GenBank/DDBJ databases">
        <authorList>
            <consortium name="Pathogen Informatics"/>
            <person name="Doyle S."/>
        </authorList>
    </citation>
    <scope>NUCLEOTIDE SEQUENCE [LARGE SCALE GENOMIC DNA]</scope>
    <source>
        <strain evidence="2 3">NCTC8554</strain>
    </source>
</reference>
<evidence type="ECO:0000313" key="2">
    <source>
        <dbReference type="EMBL" id="SUA18682.1"/>
    </source>
</evidence>
<proteinExistence type="predicted"/>
<evidence type="ECO:0000313" key="3">
    <source>
        <dbReference type="Proteomes" id="UP000254176"/>
    </source>
</evidence>
<dbReference type="AlphaFoldDB" id="A0A0Y6LAF0"/>
<dbReference type="Proteomes" id="UP000254176">
    <property type="component" value="Unassembled WGS sequence"/>
</dbReference>
<dbReference type="EMBL" id="UGRP01000001">
    <property type="protein sequence ID" value="SUA18682.1"/>
    <property type="molecule type" value="Genomic_DNA"/>
</dbReference>
<protein>
    <recommendedName>
        <fullName evidence="5">Yaf</fullName>
    </recommendedName>
</protein>
<dbReference type="Proteomes" id="UP000260504">
    <property type="component" value="Unassembled WGS sequence"/>
</dbReference>
<reference evidence="1 4" key="1">
    <citation type="submission" date="2017-08" db="EMBL/GenBank/DDBJ databases">
        <title>Meningococcal Conjunctivitis and Endemic Carriage at a Military Recruit Training Center.</title>
        <authorList>
            <person name="Bobb A.J."/>
            <person name="Galac M.R."/>
            <person name="Snesrud E."/>
            <person name="Clagett C.D."/>
        </authorList>
    </citation>
    <scope>NUCLEOTIDE SEQUENCE [LARGE SCALE GENOMIC DNA]</scope>
    <source>
        <strain evidence="1 4">MRSN431200</strain>
    </source>
</reference>
<gene>
    <name evidence="1" type="ORF">CIJ84_08425</name>
    <name evidence="2" type="ORF">NCTC8554_00361</name>
</gene>
<dbReference type="RefSeq" id="WP_002235807.1">
    <property type="nucleotide sequence ID" value="NZ_CP020423.2"/>
</dbReference>
<name>A0A0Y6LAF0_NEIME</name>
<evidence type="ECO:0008006" key="5">
    <source>
        <dbReference type="Google" id="ProtNLM"/>
    </source>
</evidence>
<evidence type="ECO:0000313" key="4">
    <source>
        <dbReference type="Proteomes" id="UP000260504"/>
    </source>
</evidence>
<accession>A0A0Y6LAF0</accession>
<sequence>MNETDLPKLLSVINRFTNIDKNWSCVLLFWIQRATGYLEMMTLDDDENTATFLIEKLEKLLEPLPIDIDNTTFAEALADDFEILFLMAQYGSEYWNSLEESFEEFCIRHTTQPNQLIADIPHAKKEKVTMWIKSLLKLS</sequence>
<dbReference type="EMBL" id="NVYQ01000123">
    <property type="protein sequence ID" value="RGB15439.1"/>
    <property type="molecule type" value="Genomic_DNA"/>
</dbReference>
<evidence type="ECO:0000313" key="1">
    <source>
        <dbReference type="EMBL" id="RGB15439.1"/>
    </source>
</evidence>